<dbReference type="InterPro" id="IPR051531">
    <property type="entry name" value="N-acetyltransferase"/>
</dbReference>
<evidence type="ECO:0000259" key="1">
    <source>
        <dbReference type="PROSITE" id="PS51186"/>
    </source>
</evidence>
<evidence type="ECO:0000313" key="2">
    <source>
        <dbReference type="EMBL" id="AGL85119.1"/>
    </source>
</evidence>
<dbReference type="InterPro" id="IPR016181">
    <property type="entry name" value="Acyl_CoA_acyltransferase"/>
</dbReference>
<dbReference type="SUPFAM" id="SSF55729">
    <property type="entry name" value="Acyl-CoA N-acyltransferases (Nat)"/>
    <property type="match status" value="1"/>
</dbReference>
<accession>A0A2C9ENE3</accession>
<feature type="domain" description="N-acetyltransferase" evidence="1">
    <location>
        <begin position="11"/>
        <end position="173"/>
    </location>
</feature>
<dbReference type="EMBL" id="CP003190">
    <property type="protein sequence ID" value="AGL85119.1"/>
    <property type="molecule type" value="Genomic_DNA"/>
</dbReference>
<name>A0A2C9ENE3_PSEPH</name>
<sequence>MPASCQETTRLLLRAPTLDDLPQACAIHGDPQTNRFNPNGPINAAACADKLHGWIEHWQQHGFGYWAIALRSDPQRLIGFGGIMQGFFGHEPGLNLYFRLRPEAWGQGYAAEMARAALHLAFSELHAPRVTGLVRPDNLPSRRALERLGLSLDGELDDFPGQAPSLLYRISAPDNPGPG</sequence>
<dbReference type="RefSeq" id="WP_015635836.1">
    <property type="nucleotide sequence ID" value="NC_021237.1"/>
</dbReference>
<dbReference type="HOGENOM" id="CLU_013985_3_1_6"/>
<dbReference type="GeneID" id="57476337"/>
<organism evidence="2 3">
    <name type="scientific">Pseudomonas protegens (strain DSM 19095 / LMG 27888 / CFBP 6595 / CHA0)</name>
    <dbReference type="NCBI Taxonomy" id="1124983"/>
    <lineage>
        <taxon>Bacteria</taxon>
        <taxon>Pseudomonadati</taxon>
        <taxon>Pseudomonadota</taxon>
        <taxon>Gammaproteobacteria</taxon>
        <taxon>Pseudomonadales</taxon>
        <taxon>Pseudomonadaceae</taxon>
        <taxon>Pseudomonas</taxon>
    </lineage>
</organism>
<dbReference type="PROSITE" id="PS51186">
    <property type="entry name" value="GNAT"/>
    <property type="match status" value="1"/>
</dbReference>
<dbReference type="eggNOG" id="COG1670">
    <property type="taxonomic scope" value="Bacteria"/>
</dbReference>
<dbReference type="Gene3D" id="3.40.630.30">
    <property type="match status" value="1"/>
</dbReference>
<dbReference type="PANTHER" id="PTHR43792:SF1">
    <property type="entry name" value="N-ACETYLTRANSFERASE DOMAIN-CONTAINING PROTEIN"/>
    <property type="match status" value="1"/>
</dbReference>
<dbReference type="InterPro" id="IPR000182">
    <property type="entry name" value="GNAT_dom"/>
</dbReference>
<dbReference type="KEGG" id="pprc:PFLCHA0_c33490"/>
<dbReference type="GO" id="GO:0016747">
    <property type="term" value="F:acyltransferase activity, transferring groups other than amino-acyl groups"/>
    <property type="evidence" value="ECO:0007669"/>
    <property type="project" value="InterPro"/>
</dbReference>
<gene>
    <name evidence="2" type="ORF">PFLCHA0_c33490</name>
</gene>
<dbReference type="PANTHER" id="PTHR43792">
    <property type="entry name" value="GNAT FAMILY, PUTATIVE (AFU_ORTHOLOGUE AFUA_3G00765)-RELATED-RELATED"/>
    <property type="match status" value="1"/>
</dbReference>
<keyword evidence="2" id="KW-0808">Transferase</keyword>
<evidence type="ECO:0000313" key="3">
    <source>
        <dbReference type="Proteomes" id="UP000013940"/>
    </source>
</evidence>
<reference evidence="3" key="1">
    <citation type="journal article" date="2014" name="Genome Announc.">
        <title>Full-genome sequence of the plant growth-promoting bacterium Pseudomonas protegens CHA0.</title>
        <authorList>
            <person name="Jousset A."/>
            <person name="Schuldes J."/>
            <person name="Keel C."/>
            <person name="Maurhofer M."/>
            <person name="Daniel R."/>
            <person name="Scheu S."/>
            <person name="Thuermer A."/>
        </authorList>
    </citation>
    <scope>NUCLEOTIDE SEQUENCE [LARGE SCALE GENOMIC DNA]</scope>
    <source>
        <strain evidence="3">DSM 19095 / LMG 27888 / CFBP 6595 / CHA0</strain>
    </source>
</reference>
<dbReference type="AlphaFoldDB" id="A0A2C9ENE3"/>
<proteinExistence type="predicted"/>
<dbReference type="Pfam" id="PF13302">
    <property type="entry name" value="Acetyltransf_3"/>
    <property type="match status" value="1"/>
</dbReference>
<dbReference type="Proteomes" id="UP000013940">
    <property type="component" value="Chromosome"/>
</dbReference>
<protein>
    <submittedName>
        <fullName evidence="2">Acetyltransferase, GNAT family</fullName>
    </submittedName>
</protein>